<evidence type="ECO:0000313" key="3">
    <source>
        <dbReference type="Proteomes" id="UP000706124"/>
    </source>
</evidence>
<sequence length="67" mass="8105">MDHHTTDQQQQPKGSARRERVEKERMDAEWTIRFSRVWNRLRIIVASLDRSEMEPEERRVGEEAALR</sequence>
<dbReference type="EMBL" id="SRPO01000161">
    <property type="protein sequence ID" value="KAG5938129.1"/>
    <property type="molecule type" value="Genomic_DNA"/>
</dbReference>
<keyword evidence="3" id="KW-1185">Reference proteome</keyword>
<dbReference type="AlphaFoldDB" id="A0A9P7SGD6"/>
<name>A0A9P7SGD6_9HYPO</name>
<gene>
    <name evidence="2" type="ORF">E4U60_001512</name>
</gene>
<dbReference type="Proteomes" id="UP000706124">
    <property type="component" value="Unassembled WGS sequence"/>
</dbReference>
<protein>
    <submittedName>
        <fullName evidence="2">Uncharacterized protein</fullName>
    </submittedName>
</protein>
<proteinExistence type="predicted"/>
<comment type="caution">
    <text evidence="2">The sequence shown here is derived from an EMBL/GenBank/DDBJ whole genome shotgun (WGS) entry which is preliminary data.</text>
</comment>
<accession>A0A9P7SGD6</accession>
<reference evidence="2 3" key="1">
    <citation type="journal article" date="2020" name="bioRxiv">
        <title>Whole genome comparisons of ergot fungi reveals the divergence and evolution of species within the genus Claviceps are the result of varying mechanisms driving genome evolution and host range expansion.</title>
        <authorList>
            <person name="Wyka S.A."/>
            <person name="Mondo S.J."/>
            <person name="Liu M."/>
            <person name="Dettman J."/>
            <person name="Nalam V."/>
            <person name="Broders K.D."/>
        </authorList>
    </citation>
    <scope>NUCLEOTIDE SEQUENCE [LARGE SCALE GENOMIC DNA]</scope>
    <source>
        <strain evidence="2 3">CCC 1485</strain>
    </source>
</reference>
<feature type="region of interest" description="Disordered" evidence="1">
    <location>
        <begin position="1"/>
        <end position="24"/>
    </location>
</feature>
<evidence type="ECO:0000313" key="2">
    <source>
        <dbReference type="EMBL" id="KAG5938129.1"/>
    </source>
</evidence>
<organism evidence="2 3">
    <name type="scientific">Claviceps pazoutovae</name>
    <dbReference type="NCBI Taxonomy" id="1649127"/>
    <lineage>
        <taxon>Eukaryota</taxon>
        <taxon>Fungi</taxon>
        <taxon>Dikarya</taxon>
        <taxon>Ascomycota</taxon>
        <taxon>Pezizomycotina</taxon>
        <taxon>Sordariomycetes</taxon>
        <taxon>Hypocreomycetidae</taxon>
        <taxon>Hypocreales</taxon>
        <taxon>Clavicipitaceae</taxon>
        <taxon>Claviceps</taxon>
    </lineage>
</organism>
<evidence type="ECO:0000256" key="1">
    <source>
        <dbReference type="SAM" id="MobiDB-lite"/>
    </source>
</evidence>